<dbReference type="GO" id="GO:0003735">
    <property type="term" value="F:structural constituent of ribosome"/>
    <property type="evidence" value="ECO:0007669"/>
    <property type="project" value="InterPro"/>
</dbReference>
<comment type="similarity">
    <text evidence="1">Belongs to the eukaryotic ribosomal protein eL39 family.</text>
</comment>
<evidence type="ECO:0000256" key="2">
    <source>
        <dbReference type="ARBA" id="ARBA00022980"/>
    </source>
</evidence>
<dbReference type="Gene3D" id="1.10.1620.10">
    <property type="entry name" value="Ribosomal protein L39e"/>
    <property type="match status" value="1"/>
</dbReference>
<keyword evidence="2" id="KW-0689">Ribosomal protein</keyword>
<gene>
    <name evidence="7" type="primary">RPL39</name>
    <name evidence="7" type="ORF">VC83_00412</name>
</gene>
<dbReference type="GeneID" id="36283510"/>
<dbReference type="GO" id="GO:0022625">
    <property type="term" value="C:cytosolic large ribosomal subunit"/>
    <property type="evidence" value="ECO:0007669"/>
    <property type="project" value="TreeGrafter"/>
</dbReference>
<evidence type="ECO:0000256" key="1">
    <source>
        <dbReference type="ARBA" id="ARBA00009339"/>
    </source>
</evidence>
<evidence type="ECO:0000256" key="3">
    <source>
        <dbReference type="ARBA" id="ARBA00023274"/>
    </source>
</evidence>
<feature type="compositionally biased region" description="Low complexity" evidence="6">
    <location>
        <begin position="20"/>
        <end position="47"/>
    </location>
</feature>
<dbReference type="Proteomes" id="UP000077154">
    <property type="component" value="Unassembled WGS sequence"/>
</dbReference>
<dbReference type="PANTHER" id="PTHR19970">
    <property type="entry name" value="RIBOSOMAL PROTEIN L39E"/>
    <property type="match status" value="1"/>
</dbReference>
<dbReference type="InterPro" id="IPR000077">
    <property type="entry name" value="Ribosomal_eL39"/>
</dbReference>
<evidence type="ECO:0000313" key="7">
    <source>
        <dbReference type="EMBL" id="OAF63122.1"/>
    </source>
</evidence>
<name>A0A177ANP4_9PEZI</name>
<evidence type="ECO:0000256" key="4">
    <source>
        <dbReference type="ARBA" id="ARBA00035234"/>
    </source>
</evidence>
<dbReference type="Pfam" id="PF00832">
    <property type="entry name" value="Ribosomal_L39"/>
    <property type="match status" value="1"/>
</dbReference>
<protein>
    <recommendedName>
        <fullName evidence="4">Large ribosomal subunit protein eL39</fullName>
    </recommendedName>
    <alternativeName>
        <fullName evidence="5">60S ribosomal protein L39</fullName>
    </alternativeName>
</protein>
<feature type="region of interest" description="Disordered" evidence="6">
    <location>
        <begin position="1"/>
        <end position="112"/>
    </location>
</feature>
<dbReference type="GO" id="GO:0006412">
    <property type="term" value="P:translation"/>
    <property type="evidence" value="ECO:0007669"/>
    <property type="project" value="InterPro"/>
</dbReference>
<evidence type="ECO:0000256" key="5">
    <source>
        <dbReference type="ARBA" id="ARBA00035339"/>
    </source>
</evidence>
<proteinExistence type="inferred from homology"/>
<dbReference type="AlphaFoldDB" id="A0A177ANP4"/>
<keyword evidence="3" id="KW-0687">Ribonucleoprotein</keyword>
<accession>A0A177ANP4</accession>
<dbReference type="PANTHER" id="PTHR19970:SF0">
    <property type="entry name" value="LARGE RIBOSOMAL SUBUNIT PROTEIN EL39"/>
    <property type="match status" value="1"/>
</dbReference>
<dbReference type="InterPro" id="IPR023626">
    <property type="entry name" value="Ribosomal_eL39_dom_sf"/>
</dbReference>
<dbReference type="SUPFAM" id="SSF48662">
    <property type="entry name" value="Ribosomal protein L39e"/>
    <property type="match status" value="1"/>
</dbReference>
<feature type="compositionally biased region" description="Basic residues" evidence="6">
    <location>
        <begin position="90"/>
        <end position="104"/>
    </location>
</feature>
<organism evidence="7">
    <name type="scientific">Pseudogymnoascus destructans</name>
    <dbReference type="NCBI Taxonomy" id="655981"/>
    <lineage>
        <taxon>Eukaryota</taxon>
        <taxon>Fungi</taxon>
        <taxon>Dikarya</taxon>
        <taxon>Ascomycota</taxon>
        <taxon>Pezizomycotina</taxon>
        <taxon>Leotiomycetes</taxon>
        <taxon>Thelebolales</taxon>
        <taxon>Thelebolaceae</taxon>
        <taxon>Pseudogymnoascus</taxon>
    </lineage>
</organism>
<reference evidence="7" key="1">
    <citation type="submission" date="2016-03" db="EMBL/GenBank/DDBJ databases">
        <title>Updated assembly of Pseudogymnoascus destructans, the fungus causing white-nose syndrome of bats.</title>
        <authorList>
            <person name="Palmer J.M."/>
            <person name="Drees K.P."/>
            <person name="Foster J.T."/>
            <person name="Lindner D.L."/>
        </authorList>
    </citation>
    <scope>NUCLEOTIDE SEQUENCE [LARGE SCALE GENOMIC DNA]</scope>
    <source>
        <strain evidence="7">20631-21</strain>
    </source>
</reference>
<dbReference type="EMBL" id="KV441386">
    <property type="protein sequence ID" value="OAF63122.1"/>
    <property type="molecule type" value="Genomic_DNA"/>
</dbReference>
<dbReference type="OrthoDB" id="6332053at2759"/>
<dbReference type="RefSeq" id="XP_024328392.1">
    <property type="nucleotide sequence ID" value="XM_024464106.1"/>
</dbReference>
<sequence>MRSTSNEAREAVEVTKGGFASSEAAAASPPTPNPTAHTILILIHIHIQPSGHPESAIQNQPSRISHPESAIQNQPSRISHPHHADPPKPPRSHKSFRTKVKLAKAQKSNRPIPQWIRLRTGNTIR</sequence>
<dbReference type="FunFam" id="1.10.1620.10:FF:000001">
    <property type="entry name" value="60S ribosomal protein-like L39"/>
    <property type="match status" value="1"/>
</dbReference>
<evidence type="ECO:0000256" key="6">
    <source>
        <dbReference type="SAM" id="MobiDB-lite"/>
    </source>
</evidence>